<accession>A0A1M5YSQ4</accession>
<keyword evidence="2" id="KW-1185">Reference proteome</keyword>
<sequence length="63" mass="7529">MKNRLCLLSQNEEAACTIFVSNVKILKNRYTRWINKGFVFCPDQNQGRHLKMKKLYFYTLITV</sequence>
<gene>
    <name evidence="1" type="ORF">SAMN02745124_04415</name>
</gene>
<evidence type="ECO:0000313" key="2">
    <source>
        <dbReference type="Proteomes" id="UP000184139"/>
    </source>
</evidence>
<dbReference type="EMBL" id="FQXS01000057">
    <property type="protein sequence ID" value="SHI15137.1"/>
    <property type="molecule type" value="Genomic_DNA"/>
</dbReference>
<organism evidence="1 2">
    <name type="scientific">Desulfofustis glycolicus DSM 9705</name>
    <dbReference type="NCBI Taxonomy" id="1121409"/>
    <lineage>
        <taxon>Bacteria</taxon>
        <taxon>Pseudomonadati</taxon>
        <taxon>Thermodesulfobacteriota</taxon>
        <taxon>Desulfobulbia</taxon>
        <taxon>Desulfobulbales</taxon>
        <taxon>Desulfocapsaceae</taxon>
        <taxon>Desulfofustis</taxon>
    </lineage>
</organism>
<dbReference type="Proteomes" id="UP000184139">
    <property type="component" value="Unassembled WGS sequence"/>
</dbReference>
<proteinExistence type="predicted"/>
<name>A0A1M5YSQ4_9BACT</name>
<reference evidence="1 2" key="1">
    <citation type="submission" date="2016-11" db="EMBL/GenBank/DDBJ databases">
        <authorList>
            <person name="Jaros S."/>
            <person name="Januszkiewicz K."/>
            <person name="Wedrychowicz H."/>
        </authorList>
    </citation>
    <scope>NUCLEOTIDE SEQUENCE [LARGE SCALE GENOMIC DNA]</scope>
    <source>
        <strain evidence="1 2">DSM 9705</strain>
    </source>
</reference>
<protein>
    <submittedName>
        <fullName evidence="1">Uncharacterized protein</fullName>
    </submittedName>
</protein>
<dbReference type="STRING" id="1121409.SAMN02745124_04415"/>
<evidence type="ECO:0000313" key="1">
    <source>
        <dbReference type="EMBL" id="SHI15137.1"/>
    </source>
</evidence>
<dbReference type="AlphaFoldDB" id="A0A1M5YSQ4"/>